<dbReference type="EMBL" id="SMCO01000011">
    <property type="protein sequence ID" value="TCV84761.1"/>
    <property type="molecule type" value="Genomic_DNA"/>
</dbReference>
<organism evidence="2 3">
    <name type="scientific">Sulfurirhabdus autotrophica</name>
    <dbReference type="NCBI Taxonomy" id="1706046"/>
    <lineage>
        <taxon>Bacteria</taxon>
        <taxon>Pseudomonadati</taxon>
        <taxon>Pseudomonadota</taxon>
        <taxon>Betaproteobacteria</taxon>
        <taxon>Nitrosomonadales</taxon>
        <taxon>Sulfuricellaceae</taxon>
        <taxon>Sulfurirhabdus</taxon>
    </lineage>
</organism>
<keyword evidence="1" id="KW-0472">Membrane</keyword>
<name>A0A4R3Y0J6_9PROT</name>
<protein>
    <submittedName>
        <fullName evidence="2">Uncharacterized protein</fullName>
    </submittedName>
</protein>
<accession>A0A4R3Y0J6</accession>
<comment type="caution">
    <text evidence="2">The sequence shown here is derived from an EMBL/GenBank/DDBJ whole genome shotgun (WGS) entry which is preliminary data.</text>
</comment>
<evidence type="ECO:0000313" key="2">
    <source>
        <dbReference type="EMBL" id="TCV84761.1"/>
    </source>
</evidence>
<keyword evidence="3" id="KW-1185">Reference proteome</keyword>
<dbReference type="Proteomes" id="UP000295367">
    <property type="component" value="Unassembled WGS sequence"/>
</dbReference>
<keyword evidence="1" id="KW-1133">Transmembrane helix</keyword>
<evidence type="ECO:0000256" key="1">
    <source>
        <dbReference type="SAM" id="Phobius"/>
    </source>
</evidence>
<dbReference type="AlphaFoldDB" id="A0A4R3Y0J6"/>
<feature type="transmembrane region" description="Helical" evidence="1">
    <location>
        <begin position="12"/>
        <end position="31"/>
    </location>
</feature>
<proteinExistence type="predicted"/>
<evidence type="ECO:0000313" key="3">
    <source>
        <dbReference type="Proteomes" id="UP000295367"/>
    </source>
</evidence>
<sequence length="35" mass="4042">MDEESGKQSKKYVTAFILAGIAVFLFAWTFISQWK</sequence>
<gene>
    <name evidence="2" type="ORF">EDC63_111107</name>
</gene>
<keyword evidence="1" id="KW-0812">Transmembrane</keyword>
<reference evidence="2 3" key="1">
    <citation type="submission" date="2019-03" db="EMBL/GenBank/DDBJ databases">
        <title>Genomic Encyclopedia of Type Strains, Phase IV (KMG-IV): sequencing the most valuable type-strain genomes for metagenomic binning, comparative biology and taxonomic classification.</title>
        <authorList>
            <person name="Goeker M."/>
        </authorList>
    </citation>
    <scope>NUCLEOTIDE SEQUENCE [LARGE SCALE GENOMIC DNA]</scope>
    <source>
        <strain evidence="2 3">DSM 100309</strain>
    </source>
</reference>